<evidence type="ECO:0000313" key="9">
    <source>
        <dbReference type="Proteomes" id="UP000199679"/>
    </source>
</evidence>
<keyword evidence="3" id="KW-0732">Signal</keyword>
<dbReference type="Pfam" id="PF07980">
    <property type="entry name" value="SusD_RagB"/>
    <property type="match status" value="1"/>
</dbReference>
<dbReference type="PROSITE" id="PS51257">
    <property type="entry name" value="PROKAR_LIPOPROTEIN"/>
    <property type="match status" value="1"/>
</dbReference>
<accession>A0A1H1PUG2</accession>
<evidence type="ECO:0000256" key="1">
    <source>
        <dbReference type="ARBA" id="ARBA00004442"/>
    </source>
</evidence>
<protein>
    <submittedName>
        <fullName evidence="8">Starch-binding associating with outer membrane</fullName>
    </submittedName>
</protein>
<dbReference type="Gene3D" id="1.25.40.390">
    <property type="match status" value="1"/>
</dbReference>
<proteinExistence type="inferred from homology"/>
<keyword evidence="4" id="KW-0472">Membrane</keyword>
<sequence length="598" mass="65772">MIIKFKMMKNYKIILLILGAVSLVTACKKYGTFPVAQITIDRVFDPRDSLGTNAYAFLQNVYATMLNGHNRVGGDYLDAATDDAVSSAASSSNQVTQLSTDAYNSGTFTDGAGDNVWANYYSGIRQANIFIANIGVVPVEATLPNHPEISMKYAWKNEARFLRAYFYFELVKRYGGVPLLGDKVYNVTDNLALPRNTFSDCINYIVSECNAIKGDSILQAPYASTSNYGRVTNAAVLALKAKALLYAASPLFNGTTLVKDAGTGQGPRNTTNAALVGYPSADPNRWQLAANAAQDVINLGVFSLDGNGFQDIFLTQNNPELIFIRQGDNGNNVENNNAPIGFPSAVAKGVTSPTQDLINAFPMISGLNINDPNGHYNPDSPYARRDPRLLFTVFVNGQRWLNTNLQLYQGGQSIPNSGVQQTVSGYYLHKFMGHSEALNGFAAHSEDWVIFRYAEILLNYAEAENEAVGPNAADYQVLKTIRGRAGIAAGTDGNYGIQALGSITQDSLRSAIHNERRLEFAFEEQRFFDLRRWKVAAAYMNQARMGLQLISNNQLTYNYVPILPAVFKVNSFTPKQYLQPIPYGEVVKNPQMQQNPGW</sequence>
<keyword evidence="5" id="KW-0998">Cell outer membrane</keyword>
<evidence type="ECO:0000256" key="2">
    <source>
        <dbReference type="ARBA" id="ARBA00006275"/>
    </source>
</evidence>
<organism evidence="8 9">
    <name type="scientific">Mucilaginibacter mallensis</name>
    <dbReference type="NCBI Taxonomy" id="652787"/>
    <lineage>
        <taxon>Bacteria</taxon>
        <taxon>Pseudomonadati</taxon>
        <taxon>Bacteroidota</taxon>
        <taxon>Sphingobacteriia</taxon>
        <taxon>Sphingobacteriales</taxon>
        <taxon>Sphingobacteriaceae</taxon>
        <taxon>Mucilaginibacter</taxon>
    </lineage>
</organism>
<dbReference type="InterPro" id="IPR012944">
    <property type="entry name" value="SusD_RagB_dom"/>
</dbReference>
<dbReference type="SUPFAM" id="SSF48452">
    <property type="entry name" value="TPR-like"/>
    <property type="match status" value="1"/>
</dbReference>
<feature type="domain" description="SusD-like N-terminal" evidence="7">
    <location>
        <begin position="77"/>
        <end position="243"/>
    </location>
</feature>
<dbReference type="InterPro" id="IPR011990">
    <property type="entry name" value="TPR-like_helical_dom_sf"/>
</dbReference>
<gene>
    <name evidence="8" type="ORF">SAMN05216490_0627</name>
</gene>
<dbReference type="STRING" id="652787.SAMN05216490_0627"/>
<dbReference type="Proteomes" id="UP000199679">
    <property type="component" value="Chromosome I"/>
</dbReference>
<evidence type="ECO:0000256" key="5">
    <source>
        <dbReference type="ARBA" id="ARBA00023237"/>
    </source>
</evidence>
<comment type="subcellular location">
    <subcellularLocation>
        <location evidence="1">Cell outer membrane</location>
    </subcellularLocation>
</comment>
<dbReference type="RefSeq" id="WP_232009381.1">
    <property type="nucleotide sequence ID" value="NZ_LT629740.1"/>
</dbReference>
<dbReference type="InterPro" id="IPR033985">
    <property type="entry name" value="SusD-like_N"/>
</dbReference>
<comment type="similarity">
    <text evidence="2">Belongs to the SusD family.</text>
</comment>
<name>A0A1H1PUG2_MUCMA</name>
<feature type="domain" description="RagB/SusD" evidence="6">
    <location>
        <begin position="319"/>
        <end position="598"/>
    </location>
</feature>
<evidence type="ECO:0000256" key="4">
    <source>
        <dbReference type="ARBA" id="ARBA00023136"/>
    </source>
</evidence>
<evidence type="ECO:0000256" key="3">
    <source>
        <dbReference type="ARBA" id="ARBA00022729"/>
    </source>
</evidence>
<reference evidence="8 9" key="1">
    <citation type="submission" date="2016-10" db="EMBL/GenBank/DDBJ databases">
        <authorList>
            <person name="de Groot N.N."/>
        </authorList>
    </citation>
    <scope>NUCLEOTIDE SEQUENCE [LARGE SCALE GENOMIC DNA]</scope>
    <source>
        <strain evidence="8 9">MP1X4</strain>
    </source>
</reference>
<keyword evidence="9" id="KW-1185">Reference proteome</keyword>
<dbReference type="AlphaFoldDB" id="A0A1H1PUG2"/>
<evidence type="ECO:0000313" key="8">
    <source>
        <dbReference type="EMBL" id="SDS14892.1"/>
    </source>
</evidence>
<dbReference type="EMBL" id="LT629740">
    <property type="protein sequence ID" value="SDS14892.1"/>
    <property type="molecule type" value="Genomic_DNA"/>
</dbReference>
<evidence type="ECO:0000259" key="7">
    <source>
        <dbReference type="Pfam" id="PF14322"/>
    </source>
</evidence>
<dbReference type="GO" id="GO:0009279">
    <property type="term" value="C:cell outer membrane"/>
    <property type="evidence" value="ECO:0007669"/>
    <property type="project" value="UniProtKB-SubCell"/>
</dbReference>
<evidence type="ECO:0000259" key="6">
    <source>
        <dbReference type="Pfam" id="PF07980"/>
    </source>
</evidence>
<dbReference type="Pfam" id="PF14322">
    <property type="entry name" value="SusD-like_3"/>
    <property type="match status" value="1"/>
</dbReference>